<feature type="region of interest" description="Disordered" evidence="2">
    <location>
        <begin position="247"/>
        <end position="308"/>
    </location>
</feature>
<name>A0A919WAQ3_9ACTN</name>
<dbReference type="InterPro" id="IPR038332">
    <property type="entry name" value="PPE_sf"/>
</dbReference>
<dbReference type="RefSeq" id="WP_213012383.1">
    <property type="nucleotide sequence ID" value="NZ_BOQN01000125.1"/>
</dbReference>
<organism evidence="3 4">
    <name type="scientific">Paractinoplanes toevensis</name>
    <dbReference type="NCBI Taxonomy" id="571911"/>
    <lineage>
        <taxon>Bacteria</taxon>
        <taxon>Bacillati</taxon>
        <taxon>Actinomycetota</taxon>
        <taxon>Actinomycetes</taxon>
        <taxon>Micromonosporales</taxon>
        <taxon>Micromonosporaceae</taxon>
        <taxon>Paractinoplanes</taxon>
    </lineage>
</organism>
<evidence type="ECO:0000256" key="2">
    <source>
        <dbReference type="SAM" id="MobiDB-lite"/>
    </source>
</evidence>
<proteinExistence type="predicted"/>
<comment type="caution">
    <text evidence="3">The sequence shown here is derived from an EMBL/GenBank/DDBJ whole genome shotgun (WGS) entry which is preliminary data.</text>
</comment>
<evidence type="ECO:0000313" key="4">
    <source>
        <dbReference type="Proteomes" id="UP000677082"/>
    </source>
</evidence>
<dbReference type="SUPFAM" id="SSF140453">
    <property type="entry name" value="EsxAB dimer-like"/>
    <property type="match status" value="1"/>
</dbReference>
<gene>
    <name evidence="3" type="ORF">Ato02nite_085010</name>
</gene>
<feature type="compositionally biased region" description="Polar residues" evidence="2">
    <location>
        <begin position="288"/>
        <end position="301"/>
    </location>
</feature>
<dbReference type="Proteomes" id="UP000677082">
    <property type="component" value="Unassembled WGS sequence"/>
</dbReference>
<protein>
    <recommendedName>
        <fullName evidence="5">WXG100 family type VII secretion target</fullName>
    </recommendedName>
</protein>
<evidence type="ECO:0000313" key="3">
    <source>
        <dbReference type="EMBL" id="GIM96708.1"/>
    </source>
</evidence>
<keyword evidence="1" id="KW-0175">Coiled coil</keyword>
<evidence type="ECO:0000256" key="1">
    <source>
        <dbReference type="SAM" id="Coils"/>
    </source>
</evidence>
<reference evidence="3 4" key="1">
    <citation type="submission" date="2021-03" db="EMBL/GenBank/DDBJ databases">
        <title>Whole genome shotgun sequence of Actinoplanes toevensis NBRC 105298.</title>
        <authorList>
            <person name="Komaki H."/>
            <person name="Tamura T."/>
        </authorList>
    </citation>
    <scope>NUCLEOTIDE SEQUENCE [LARGE SCALE GENOMIC DNA]</scope>
    <source>
        <strain evidence="3 4">NBRC 105298</strain>
    </source>
</reference>
<dbReference type="Gene3D" id="1.20.1260.20">
    <property type="entry name" value="PPE superfamily"/>
    <property type="match status" value="1"/>
</dbReference>
<accession>A0A919WAQ3</accession>
<dbReference type="InterPro" id="IPR036689">
    <property type="entry name" value="ESAT-6-like_sf"/>
</dbReference>
<sequence length="439" mass="46231">MTNPLVAAPSTAGPGAFTGIAPVEDIQQVYAAVQSGSWVDGALGVAGGALDALAFVSDPVGALLQYGVAWIIEHVKPLSEALDWLAGDPNSITAQAQTWTNIAGRLAGEADALSRSVNWDTADWQGAAADAYRGYAARRVTDLQSLSRASETMALITEGAGMLVGTVRVMVRDAIATVVSRLISYALEVLATLGIASPLVVEQVATLCASWAAKIGRWLKQLVASMKKLSQAMKELGEAIRALRKGGKGDLADMGKRSDWKNPGDRPQTPTRPPDGYLPTGDPVYHGPNSTAVGYDSSTMRNFDHVQPEPGVHDVVVHGEPNGTFRPGVVGEDGGKYPHNYTNPEQIAQAVRDNPNYVPGQPVRLVSCHTGRVDADPALPDLVPAGQQVADSLGVPVTAPTQAVGVPLYGDGKYVPKIANNPKLPEGKWVTFWPRIAGS</sequence>
<dbReference type="EMBL" id="BOQN01000125">
    <property type="protein sequence ID" value="GIM96708.1"/>
    <property type="molecule type" value="Genomic_DNA"/>
</dbReference>
<dbReference type="AlphaFoldDB" id="A0A919WAQ3"/>
<evidence type="ECO:0008006" key="5">
    <source>
        <dbReference type="Google" id="ProtNLM"/>
    </source>
</evidence>
<keyword evidence="4" id="KW-1185">Reference proteome</keyword>
<feature type="coiled-coil region" evidence="1">
    <location>
        <begin position="219"/>
        <end position="246"/>
    </location>
</feature>
<feature type="compositionally biased region" description="Basic and acidic residues" evidence="2">
    <location>
        <begin position="247"/>
        <end position="264"/>
    </location>
</feature>